<dbReference type="Pfam" id="PF24802">
    <property type="entry name" value="DUF7703"/>
    <property type="match status" value="1"/>
</dbReference>
<keyword evidence="1" id="KW-0812">Transmembrane</keyword>
<evidence type="ECO:0000256" key="1">
    <source>
        <dbReference type="SAM" id="Phobius"/>
    </source>
</evidence>
<accession>A0A6A5YYV7</accession>
<feature type="transmembrane region" description="Helical" evidence="1">
    <location>
        <begin position="29"/>
        <end position="53"/>
    </location>
</feature>
<name>A0A6A5YYV7_9PLEO</name>
<feature type="transmembrane region" description="Helical" evidence="1">
    <location>
        <begin position="60"/>
        <end position="79"/>
    </location>
</feature>
<dbReference type="InterPro" id="IPR056120">
    <property type="entry name" value="DUF7703"/>
</dbReference>
<evidence type="ECO:0000313" key="3">
    <source>
        <dbReference type="EMBL" id="KAF2111308.1"/>
    </source>
</evidence>
<feature type="non-terminal residue" evidence="3">
    <location>
        <position position="264"/>
    </location>
</feature>
<dbReference type="PANTHER" id="PTHR37013">
    <property type="entry name" value="INTEGRAL MEMBRANE PROTEIN (AFU_ORTHOLOGUE AFUA_1G05950)-RELATED"/>
    <property type="match status" value="1"/>
</dbReference>
<feature type="non-terminal residue" evidence="3">
    <location>
        <position position="1"/>
    </location>
</feature>
<dbReference type="Proteomes" id="UP000799770">
    <property type="component" value="Unassembled WGS sequence"/>
</dbReference>
<feature type="domain" description="DUF7703" evidence="2">
    <location>
        <begin position="31"/>
        <end position="261"/>
    </location>
</feature>
<dbReference type="AlphaFoldDB" id="A0A6A5YYV7"/>
<sequence length="264" mass="30390">QNITVPWIPVADFDWSFARSGPLPWNQTVWSILAVFTALPLWTTVELTAWIFYSFRRYTGLYFWSVLACTWGVSIHAIGFVLKFCVPQCNWILATVLAEIGWVGMVTGFSVVLFSRLKLLVTSHTVRKWTLVMIITDALLFHVPTIVFQFCVSNKTTHKKFLPYMAPMERVQVMAFSIQETIISAIYIYFTLQYLRDSFHKSTRKTIGLLIAVQVIVILADVIVITLDYCEYFTLKAVLHSFVYAFKLQLEFVILNDVKAMANK</sequence>
<feature type="transmembrane region" description="Helical" evidence="1">
    <location>
        <begin position="171"/>
        <end position="195"/>
    </location>
</feature>
<reference evidence="3" key="1">
    <citation type="journal article" date="2020" name="Stud. Mycol.">
        <title>101 Dothideomycetes genomes: a test case for predicting lifestyles and emergence of pathogens.</title>
        <authorList>
            <person name="Haridas S."/>
            <person name="Albert R."/>
            <person name="Binder M."/>
            <person name="Bloem J."/>
            <person name="Labutti K."/>
            <person name="Salamov A."/>
            <person name="Andreopoulos B."/>
            <person name="Baker S."/>
            <person name="Barry K."/>
            <person name="Bills G."/>
            <person name="Bluhm B."/>
            <person name="Cannon C."/>
            <person name="Castanera R."/>
            <person name="Culley D."/>
            <person name="Daum C."/>
            <person name="Ezra D."/>
            <person name="Gonzalez J."/>
            <person name="Henrissat B."/>
            <person name="Kuo A."/>
            <person name="Liang C."/>
            <person name="Lipzen A."/>
            <person name="Lutzoni F."/>
            <person name="Magnuson J."/>
            <person name="Mondo S."/>
            <person name="Nolan M."/>
            <person name="Ohm R."/>
            <person name="Pangilinan J."/>
            <person name="Park H.-J."/>
            <person name="Ramirez L."/>
            <person name="Alfaro M."/>
            <person name="Sun H."/>
            <person name="Tritt A."/>
            <person name="Yoshinaga Y."/>
            <person name="Zwiers L.-H."/>
            <person name="Turgeon B."/>
            <person name="Goodwin S."/>
            <person name="Spatafora J."/>
            <person name="Crous P."/>
            <person name="Grigoriev I."/>
        </authorList>
    </citation>
    <scope>NUCLEOTIDE SEQUENCE</scope>
    <source>
        <strain evidence="3">CBS 627.86</strain>
    </source>
</reference>
<dbReference type="PANTHER" id="PTHR37013:SF3">
    <property type="entry name" value="INTEGRAL MEMBRANE PROTEIN (AFU_ORTHOLOGUE AFUA_1G05950)"/>
    <property type="match status" value="1"/>
</dbReference>
<organism evidence="3 4">
    <name type="scientific">Lophiotrema nucula</name>
    <dbReference type="NCBI Taxonomy" id="690887"/>
    <lineage>
        <taxon>Eukaryota</taxon>
        <taxon>Fungi</taxon>
        <taxon>Dikarya</taxon>
        <taxon>Ascomycota</taxon>
        <taxon>Pezizomycotina</taxon>
        <taxon>Dothideomycetes</taxon>
        <taxon>Pleosporomycetidae</taxon>
        <taxon>Pleosporales</taxon>
        <taxon>Lophiotremataceae</taxon>
        <taxon>Lophiotrema</taxon>
    </lineage>
</organism>
<proteinExistence type="predicted"/>
<protein>
    <recommendedName>
        <fullName evidence="2">DUF7703 domain-containing protein</fullName>
    </recommendedName>
</protein>
<evidence type="ECO:0000313" key="4">
    <source>
        <dbReference type="Proteomes" id="UP000799770"/>
    </source>
</evidence>
<dbReference type="EMBL" id="ML977335">
    <property type="protein sequence ID" value="KAF2111308.1"/>
    <property type="molecule type" value="Genomic_DNA"/>
</dbReference>
<feature type="transmembrane region" description="Helical" evidence="1">
    <location>
        <begin position="129"/>
        <end position="151"/>
    </location>
</feature>
<feature type="transmembrane region" description="Helical" evidence="1">
    <location>
        <begin position="207"/>
        <end position="227"/>
    </location>
</feature>
<keyword evidence="1" id="KW-0472">Membrane</keyword>
<keyword evidence="4" id="KW-1185">Reference proteome</keyword>
<keyword evidence="1" id="KW-1133">Transmembrane helix</keyword>
<gene>
    <name evidence="3" type="ORF">BDV96DRAFT_455447</name>
</gene>
<dbReference type="OrthoDB" id="405906at2759"/>
<evidence type="ECO:0000259" key="2">
    <source>
        <dbReference type="Pfam" id="PF24802"/>
    </source>
</evidence>
<feature type="transmembrane region" description="Helical" evidence="1">
    <location>
        <begin position="91"/>
        <end position="117"/>
    </location>
</feature>